<evidence type="ECO:0000259" key="7">
    <source>
        <dbReference type="PROSITE" id="PS50222"/>
    </source>
</evidence>
<dbReference type="EMBL" id="CAJJDM010000159">
    <property type="protein sequence ID" value="CAD8113282.1"/>
    <property type="molecule type" value="Genomic_DNA"/>
</dbReference>
<keyword evidence="3" id="KW-0963">Cytoplasm</keyword>
<keyword evidence="6" id="KW-0966">Cell projection</keyword>
<dbReference type="FunFam" id="2.30.29.170:FF:000017">
    <property type="entry name" value="Protofilament ribbon protein of flagellar microtubules"/>
    <property type="match status" value="1"/>
</dbReference>
<dbReference type="Proteomes" id="UP000688137">
    <property type="component" value="Unassembled WGS sequence"/>
</dbReference>
<protein>
    <recommendedName>
        <fullName evidence="11">EF-hand domain-containing protein</fullName>
    </recommendedName>
</protein>
<organism evidence="9 10">
    <name type="scientific">Paramecium primaurelia</name>
    <dbReference type="NCBI Taxonomy" id="5886"/>
    <lineage>
        <taxon>Eukaryota</taxon>
        <taxon>Sar</taxon>
        <taxon>Alveolata</taxon>
        <taxon>Ciliophora</taxon>
        <taxon>Intramacronucleata</taxon>
        <taxon>Oligohymenophorea</taxon>
        <taxon>Peniculida</taxon>
        <taxon>Parameciidae</taxon>
        <taxon>Paramecium</taxon>
    </lineage>
</organism>
<evidence type="ECO:0000313" key="10">
    <source>
        <dbReference type="Proteomes" id="UP000688137"/>
    </source>
</evidence>
<dbReference type="InterPro" id="IPR006602">
    <property type="entry name" value="DM10_dom"/>
</dbReference>
<keyword evidence="10" id="KW-1185">Reference proteome</keyword>
<evidence type="ECO:0000256" key="3">
    <source>
        <dbReference type="ARBA" id="ARBA00022490"/>
    </source>
</evidence>
<dbReference type="PROSITE" id="PS50222">
    <property type="entry name" value="EF_HAND_2"/>
    <property type="match status" value="1"/>
</dbReference>
<sequence length="617" mass="73213">MSLNSQFPKQVPFLPGHVFSDPFKENHHKTQQFSYINGTVQEKTNFIHEEFDPNLLDSMKFSTPPNLTYGRRQPPENDYIPRIQPPWLKYDRAVLRFYGYFQESVVENPNENYRIRKVIIYYYLSDGTIHITEPRIPNSGIPQGLFIKRQKIPKMLGKQDFYQWEDFQLCQNVNFFERVFRIQDCDSYTREFYEYMGKPLGLPEQLPKDNFEGQRETKELKINPPDTKEYKEYFEVKLGGGHPNGGLNKYLQNDRKVLSFDIIWDDSSIEGQLNYYTLNYYLADDTCEVKEVRKQNSGKDPYPLMLRRQKIPKQPILTHYPGMTLKKEEYYSPQDLICGNTVKIYGRECFIYGCDDFTKEYYLNVLGIQQKPAVLKQERGKKFFHPVPPYNGYGYEEDSLGSVYSLQPKPPKKDVRKNFTQDQFILRFEARLISEVREENSRRFIISFYCGDDTIQVYQTSERNSGIWGGKFLERSRQKNPLTNDYYTEKDFQLGAIVQFNVYKFQLIRGDEFTINYMKQKPDVFKEADISQIIAKLRLFADNYPNFDSFLLDLMKKLDKQLKGYIDFDELSQGLKELGFNLTLQEQYILMREFDKNGEWKLCMRSLWEGLGGRRNE</sequence>
<evidence type="ECO:0008006" key="11">
    <source>
        <dbReference type="Google" id="ProtNLM"/>
    </source>
</evidence>
<keyword evidence="5" id="KW-0206">Cytoskeleton</keyword>
<dbReference type="GO" id="GO:0060285">
    <property type="term" value="P:cilium-dependent cell motility"/>
    <property type="evidence" value="ECO:0007669"/>
    <property type="project" value="TreeGrafter"/>
</dbReference>
<dbReference type="InterPro" id="IPR040193">
    <property type="entry name" value="EFHC1/EFHC2/EFHB"/>
</dbReference>
<evidence type="ECO:0000256" key="2">
    <source>
        <dbReference type="ARBA" id="ARBA00004245"/>
    </source>
</evidence>
<dbReference type="GO" id="GO:0005930">
    <property type="term" value="C:axoneme"/>
    <property type="evidence" value="ECO:0007669"/>
    <property type="project" value="TreeGrafter"/>
</dbReference>
<feature type="domain" description="EF-hand" evidence="7">
    <location>
        <begin position="546"/>
        <end position="581"/>
    </location>
</feature>
<comment type="caution">
    <text evidence="9">The sequence shown here is derived from an EMBL/GenBank/DDBJ whole genome shotgun (WGS) entry which is preliminary data.</text>
</comment>
<comment type="subcellular location">
    <subcellularLocation>
        <location evidence="1">Cell projection</location>
        <location evidence="1">Cilium</location>
    </subcellularLocation>
    <subcellularLocation>
        <location evidence="2">Cytoplasm</location>
        <location evidence="2">Cytoskeleton</location>
    </subcellularLocation>
</comment>
<dbReference type="GO" id="GO:0000281">
    <property type="term" value="P:mitotic cytokinesis"/>
    <property type="evidence" value="ECO:0007669"/>
    <property type="project" value="TreeGrafter"/>
</dbReference>
<dbReference type="PANTHER" id="PTHR12086:SF9">
    <property type="entry name" value="EF-HAND DOMAIN-CONTAINING PROTEIN 1"/>
    <property type="match status" value="1"/>
</dbReference>
<dbReference type="FunFam" id="2.30.29.170:FF:000002">
    <property type="entry name" value="EF-hand domain (C-terminal) containing 1"/>
    <property type="match status" value="1"/>
</dbReference>
<dbReference type="OMA" id="ALITIMR"/>
<feature type="domain" description="DM10" evidence="8">
    <location>
        <begin position="91"/>
        <end position="197"/>
    </location>
</feature>
<dbReference type="FunFam" id="2.30.29.170:FF:000008">
    <property type="entry name" value="EF-hand domain-containing protein 1"/>
    <property type="match status" value="1"/>
</dbReference>
<gene>
    <name evidence="9" type="ORF">PPRIM_AZ9-3.1.T1540135</name>
</gene>
<dbReference type="GO" id="GO:0043014">
    <property type="term" value="F:alpha-tubulin binding"/>
    <property type="evidence" value="ECO:0007669"/>
    <property type="project" value="TreeGrafter"/>
</dbReference>
<dbReference type="Pfam" id="PF06565">
    <property type="entry name" value="DM10_dom"/>
    <property type="match status" value="3"/>
</dbReference>
<proteinExistence type="predicted"/>
<dbReference type="GO" id="GO:0007052">
    <property type="term" value="P:mitotic spindle organization"/>
    <property type="evidence" value="ECO:0007669"/>
    <property type="project" value="TreeGrafter"/>
</dbReference>
<dbReference type="PANTHER" id="PTHR12086">
    <property type="entry name" value="EF-HAND DOMAIN C-TERMINAL CONTAINING PROTEIN"/>
    <property type="match status" value="1"/>
</dbReference>
<dbReference type="GO" id="GO:0005509">
    <property type="term" value="F:calcium ion binding"/>
    <property type="evidence" value="ECO:0007669"/>
    <property type="project" value="InterPro"/>
</dbReference>
<evidence type="ECO:0000256" key="4">
    <source>
        <dbReference type="ARBA" id="ARBA00022737"/>
    </source>
</evidence>
<evidence type="ECO:0000256" key="5">
    <source>
        <dbReference type="ARBA" id="ARBA00023212"/>
    </source>
</evidence>
<keyword evidence="4" id="KW-0677">Repeat</keyword>
<dbReference type="GO" id="GO:0072686">
    <property type="term" value="C:mitotic spindle"/>
    <property type="evidence" value="ECO:0007669"/>
    <property type="project" value="TreeGrafter"/>
</dbReference>
<feature type="domain" description="DM10" evidence="8">
    <location>
        <begin position="422"/>
        <end position="522"/>
    </location>
</feature>
<reference evidence="9" key="1">
    <citation type="submission" date="2021-01" db="EMBL/GenBank/DDBJ databases">
        <authorList>
            <consortium name="Genoscope - CEA"/>
            <person name="William W."/>
        </authorList>
    </citation>
    <scope>NUCLEOTIDE SEQUENCE</scope>
</reference>
<accession>A0A8S1QC74</accession>
<feature type="domain" description="DM10" evidence="8">
    <location>
        <begin position="254"/>
        <end position="366"/>
    </location>
</feature>
<evidence type="ECO:0000313" key="9">
    <source>
        <dbReference type="EMBL" id="CAD8113282.1"/>
    </source>
</evidence>
<evidence type="ECO:0000256" key="6">
    <source>
        <dbReference type="ARBA" id="ARBA00023273"/>
    </source>
</evidence>
<dbReference type="SMART" id="SM00676">
    <property type="entry name" value="DM10"/>
    <property type="match status" value="3"/>
</dbReference>
<name>A0A8S1QC74_PARPR</name>
<dbReference type="InterPro" id="IPR002048">
    <property type="entry name" value="EF_hand_dom"/>
</dbReference>
<dbReference type="PROSITE" id="PS51336">
    <property type="entry name" value="DM10"/>
    <property type="match status" value="3"/>
</dbReference>
<evidence type="ECO:0000256" key="1">
    <source>
        <dbReference type="ARBA" id="ARBA00004138"/>
    </source>
</evidence>
<evidence type="ECO:0000259" key="8">
    <source>
        <dbReference type="PROSITE" id="PS51336"/>
    </source>
</evidence>
<dbReference type="AlphaFoldDB" id="A0A8S1QC74"/>